<reference evidence="2" key="1">
    <citation type="journal article" date="2020" name="Stud. Mycol.">
        <title>101 Dothideomycetes genomes: a test case for predicting lifestyles and emergence of pathogens.</title>
        <authorList>
            <person name="Haridas S."/>
            <person name="Albert R."/>
            <person name="Binder M."/>
            <person name="Bloem J."/>
            <person name="Labutti K."/>
            <person name="Salamov A."/>
            <person name="Andreopoulos B."/>
            <person name="Baker S."/>
            <person name="Barry K."/>
            <person name="Bills G."/>
            <person name="Bluhm B."/>
            <person name="Cannon C."/>
            <person name="Castanera R."/>
            <person name="Culley D."/>
            <person name="Daum C."/>
            <person name="Ezra D."/>
            <person name="Gonzalez J."/>
            <person name="Henrissat B."/>
            <person name="Kuo A."/>
            <person name="Liang C."/>
            <person name="Lipzen A."/>
            <person name="Lutzoni F."/>
            <person name="Magnuson J."/>
            <person name="Mondo S."/>
            <person name="Nolan M."/>
            <person name="Ohm R."/>
            <person name="Pangilinan J."/>
            <person name="Park H.-J."/>
            <person name="Ramirez L."/>
            <person name="Alfaro M."/>
            <person name="Sun H."/>
            <person name="Tritt A."/>
            <person name="Yoshinaga Y."/>
            <person name="Zwiers L.-H."/>
            <person name="Turgeon B."/>
            <person name="Goodwin S."/>
            <person name="Spatafora J."/>
            <person name="Crous P."/>
            <person name="Grigoriev I."/>
        </authorList>
    </citation>
    <scope>NUCLEOTIDE SEQUENCE</scope>
    <source>
        <strain evidence="2">CBS 122681</strain>
    </source>
</reference>
<feature type="region of interest" description="Disordered" evidence="1">
    <location>
        <begin position="391"/>
        <end position="441"/>
    </location>
</feature>
<dbReference type="OrthoDB" id="3538597at2759"/>
<evidence type="ECO:0000256" key="1">
    <source>
        <dbReference type="SAM" id="MobiDB-lite"/>
    </source>
</evidence>
<sequence>MAPPKKKLSHEQYRSLVDSYDIQFLGPVPPRDWPREHNRLFEVIRKIGTLRYEDFFKERRNDNPTVLETVRDTVRKLRARAFEIRKDTGINEAEWRDKVEHLVLGRLSVSENVVCHACGHEVWTALFEALPLNDNAKSELKDKRKGRSHCEPSECRKRAVKFANKDDEKGPVFDSHVSRPMFHGPEDANLGSLTISMAPDRIIGLGATRDLCTQALSTEHLLTHSLVAKMRALYPFLLVEAKKERNSPGFRAIEMQTAFPVRRLLQIQNNLRKASGIDCEFPLVWFFAYQGDDWRLYAGTLDSKGVRMYELWRGTIESQDSALQILQIVDYIWSWARDVYRPQIRACLSKLIIRTNSELIHSTDNFRYTPSIASESAPSRYSQRLDEVENFNISEDEDGENGDGDGESNTRDDEDGETRIGNETGDSTEPTALDYGQEDDTMTDRITSDMIDWIAGPVRTADMHYFLRWGPDGADSPSWTKSACIRHSNLVSFSFVRIQASSRERTLRDSTIGNRQHFSTTDNDLQKLEEYWTGRTPKTKRNDGVISVSLFFRTYMEPDWQITRQICCVEWGTLQSQPNIRSQDLLKSFQDLQHLRGSVSVLCALQDYTLVASTQSQVDCNDLSISWEVPNRTSMSEPQILGHIKARQNQDPQILDHIRLIPSARDHLWTPHPLPGLPPALMDGKSLLVKRPLLWPETSPQFCVFAFKSSSLEEHANLAGLLDEAIAQDNIFIDGEENLSEEDWRNLREWLVVLKQMTNLAPIG</sequence>
<organism evidence="2 3">
    <name type="scientific">Lophiostoma macrostomum CBS 122681</name>
    <dbReference type="NCBI Taxonomy" id="1314788"/>
    <lineage>
        <taxon>Eukaryota</taxon>
        <taxon>Fungi</taxon>
        <taxon>Dikarya</taxon>
        <taxon>Ascomycota</taxon>
        <taxon>Pezizomycotina</taxon>
        <taxon>Dothideomycetes</taxon>
        <taxon>Pleosporomycetidae</taxon>
        <taxon>Pleosporales</taxon>
        <taxon>Lophiostomataceae</taxon>
        <taxon>Lophiostoma</taxon>
    </lineage>
</organism>
<protein>
    <submittedName>
        <fullName evidence="2">Uncharacterized protein</fullName>
    </submittedName>
</protein>
<dbReference type="AlphaFoldDB" id="A0A6A6SJM1"/>
<feature type="compositionally biased region" description="Acidic residues" evidence="1">
    <location>
        <begin position="394"/>
        <end position="416"/>
    </location>
</feature>
<evidence type="ECO:0000313" key="3">
    <source>
        <dbReference type="Proteomes" id="UP000799324"/>
    </source>
</evidence>
<gene>
    <name evidence="2" type="ORF">K491DRAFT_763598</name>
</gene>
<keyword evidence="3" id="KW-1185">Reference proteome</keyword>
<accession>A0A6A6SJM1</accession>
<dbReference type="Proteomes" id="UP000799324">
    <property type="component" value="Unassembled WGS sequence"/>
</dbReference>
<name>A0A6A6SJM1_9PLEO</name>
<dbReference type="EMBL" id="MU004600">
    <property type="protein sequence ID" value="KAF2647602.1"/>
    <property type="molecule type" value="Genomic_DNA"/>
</dbReference>
<proteinExistence type="predicted"/>
<evidence type="ECO:0000313" key="2">
    <source>
        <dbReference type="EMBL" id="KAF2647602.1"/>
    </source>
</evidence>